<evidence type="ECO:0000313" key="10">
    <source>
        <dbReference type="Proteomes" id="UP000293550"/>
    </source>
</evidence>
<dbReference type="Gene3D" id="3.40.50.300">
    <property type="entry name" value="P-loop containing nucleotide triphosphate hydrolases"/>
    <property type="match status" value="1"/>
</dbReference>
<dbReference type="EMBL" id="SCFB01000015">
    <property type="protein sequence ID" value="RZI45358.1"/>
    <property type="molecule type" value="Genomic_DNA"/>
</dbReference>
<evidence type="ECO:0000256" key="6">
    <source>
        <dbReference type="ARBA" id="ARBA00022840"/>
    </source>
</evidence>
<organism evidence="9 10">
    <name type="scientific">Candidatus Finniella inopinata</name>
    <dbReference type="NCBI Taxonomy" id="1696036"/>
    <lineage>
        <taxon>Bacteria</taxon>
        <taxon>Pseudomonadati</taxon>
        <taxon>Pseudomonadota</taxon>
        <taxon>Alphaproteobacteria</taxon>
        <taxon>Holosporales</taxon>
        <taxon>Candidatus Paracaedibacteraceae</taxon>
        <taxon>Candidatus Finniella</taxon>
    </lineage>
</organism>
<feature type="domain" description="ABC transporter" evidence="8">
    <location>
        <begin position="2"/>
        <end position="229"/>
    </location>
</feature>
<comment type="subcellular location">
    <subcellularLocation>
        <location evidence="1">Cell membrane</location>
        <topology evidence="1">Peripheral membrane protein</topology>
    </subcellularLocation>
</comment>
<comment type="similarity">
    <text evidence="2">Belongs to the ABC transporter superfamily.</text>
</comment>
<dbReference type="InterPro" id="IPR003439">
    <property type="entry name" value="ABC_transporter-like_ATP-bd"/>
</dbReference>
<dbReference type="RefSeq" id="WP_130154498.1">
    <property type="nucleotide sequence ID" value="NZ_SCFB01000015.1"/>
</dbReference>
<dbReference type="InterPro" id="IPR050086">
    <property type="entry name" value="MetN_ABC_transporter-like"/>
</dbReference>
<dbReference type="Pfam" id="PF00005">
    <property type="entry name" value="ABC_tran"/>
    <property type="match status" value="1"/>
</dbReference>
<keyword evidence="3" id="KW-0813">Transport</keyword>
<dbReference type="PROSITE" id="PS00211">
    <property type="entry name" value="ABC_TRANSPORTER_1"/>
    <property type="match status" value="1"/>
</dbReference>
<dbReference type="PANTHER" id="PTHR43166">
    <property type="entry name" value="AMINO ACID IMPORT ATP-BINDING PROTEIN"/>
    <property type="match status" value="1"/>
</dbReference>
<protein>
    <submittedName>
        <fullName evidence="9">Amino acid ABC transporter ATP-binding protein</fullName>
    </submittedName>
</protein>
<dbReference type="GO" id="GO:0016887">
    <property type="term" value="F:ATP hydrolysis activity"/>
    <property type="evidence" value="ECO:0007669"/>
    <property type="project" value="InterPro"/>
</dbReference>
<accession>A0A4Q7DGN0</accession>
<dbReference type="Proteomes" id="UP000293550">
    <property type="component" value="Unassembled WGS sequence"/>
</dbReference>
<dbReference type="PROSITE" id="PS50893">
    <property type="entry name" value="ABC_TRANSPORTER_2"/>
    <property type="match status" value="1"/>
</dbReference>
<evidence type="ECO:0000256" key="1">
    <source>
        <dbReference type="ARBA" id="ARBA00004202"/>
    </source>
</evidence>
<dbReference type="SMART" id="SM00382">
    <property type="entry name" value="AAA"/>
    <property type="match status" value="1"/>
</dbReference>
<dbReference type="SUPFAM" id="SSF52540">
    <property type="entry name" value="P-loop containing nucleoside triphosphate hydrolases"/>
    <property type="match status" value="1"/>
</dbReference>
<dbReference type="GO" id="GO:0005886">
    <property type="term" value="C:plasma membrane"/>
    <property type="evidence" value="ECO:0007669"/>
    <property type="project" value="UniProtKB-SubCell"/>
</dbReference>
<evidence type="ECO:0000256" key="5">
    <source>
        <dbReference type="ARBA" id="ARBA00022741"/>
    </source>
</evidence>
<proteinExistence type="inferred from homology"/>
<evidence type="ECO:0000256" key="3">
    <source>
        <dbReference type="ARBA" id="ARBA00022448"/>
    </source>
</evidence>
<dbReference type="InterPro" id="IPR027417">
    <property type="entry name" value="P-loop_NTPase"/>
</dbReference>
<dbReference type="InterPro" id="IPR017871">
    <property type="entry name" value="ABC_transporter-like_CS"/>
</dbReference>
<keyword evidence="5" id="KW-0547">Nucleotide-binding</keyword>
<keyword evidence="10" id="KW-1185">Reference proteome</keyword>
<keyword evidence="6 9" id="KW-0067">ATP-binding</keyword>
<gene>
    <name evidence="9" type="ORF">EQU50_07465</name>
</gene>
<keyword evidence="7" id="KW-0472">Membrane</keyword>
<dbReference type="AlphaFoldDB" id="A0A4Q7DGN0"/>
<keyword evidence="4" id="KW-1003">Cell membrane</keyword>
<evidence type="ECO:0000259" key="8">
    <source>
        <dbReference type="PROSITE" id="PS50893"/>
    </source>
</evidence>
<evidence type="ECO:0000256" key="4">
    <source>
        <dbReference type="ARBA" id="ARBA00022475"/>
    </source>
</evidence>
<evidence type="ECO:0000313" key="9">
    <source>
        <dbReference type="EMBL" id="RZI45358.1"/>
    </source>
</evidence>
<comment type="caution">
    <text evidence="9">The sequence shown here is derived from an EMBL/GenBank/DDBJ whole genome shotgun (WGS) entry which is preliminary data.</text>
</comment>
<sequence>MLKCCNLIKTSGELTVLNNLSFSSKLGKITAVIGPSGSGKTTLLRCLAQLDKPDSGSVDFAGRDLSHLAAGEIGFVFQAFHLFPHITVLENLTLAPLSQGFDRAGVEQQAYALLQQFGLQTKDKAYPVNLSGGQKQRVAIARALMKDPAIMLFDEPTSALDPEMVKDVGDIILSVRNPKRVIVLVTHEMRLAQAVADHILFLDHGVILDDLPASQFFAKDGGDLLSKRAQKFLSNLT</sequence>
<dbReference type="PANTHER" id="PTHR43166:SF9">
    <property type="entry name" value="GLUTAMATE_ASPARTATE IMPORT ATP-BINDING PROTEIN GLTL"/>
    <property type="match status" value="1"/>
</dbReference>
<name>A0A4Q7DGN0_9PROT</name>
<dbReference type="InterPro" id="IPR003593">
    <property type="entry name" value="AAA+_ATPase"/>
</dbReference>
<evidence type="ECO:0000256" key="2">
    <source>
        <dbReference type="ARBA" id="ARBA00005417"/>
    </source>
</evidence>
<dbReference type="GO" id="GO:0005524">
    <property type="term" value="F:ATP binding"/>
    <property type="evidence" value="ECO:0007669"/>
    <property type="project" value="UniProtKB-KW"/>
</dbReference>
<evidence type="ECO:0000256" key="7">
    <source>
        <dbReference type="ARBA" id="ARBA00023136"/>
    </source>
</evidence>
<reference evidence="9 10" key="1">
    <citation type="submission" date="2018-10" db="EMBL/GenBank/DDBJ databases">
        <title>An updated phylogeny of the Alphaproteobacteria reveals that the parasitic Rickettsiales and Holosporales have independent origins.</title>
        <authorList>
            <person name="Munoz-Gomez S.A."/>
            <person name="Hess S."/>
            <person name="Burger G."/>
            <person name="Lang B.F."/>
            <person name="Susko E."/>
            <person name="Slamovits C.H."/>
            <person name="Roger A.J."/>
        </authorList>
    </citation>
    <scope>NUCLEOTIDE SEQUENCE [LARGE SCALE GENOMIC DNA]</scope>
    <source>
        <strain evidence="9">HOLO01</strain>
    </source>
</reference>
<dbReference type="OrthoDB" id="9802264at2"/>